<dbReference type="SMART" id="SM00612">
    <property type="entry name" value="Kelch"/>
    <property type="match status" value="6"/>
</dbReference>
<dbReference type="PRINTS" id="PR00501">
    <property type="entry name" value="KELCHREPEAT"/>
</dbReference>
<dbReference type="AlphaFoldDB" id="A0A8C6TU02"/>
<dbReference type="PROSITE" id="PS50097">
    <property type="entry name" value="BTB"/>
    <property type="match status" value="1"/>
</dbReference>
<protein>
    <recommendedName>
        <fullName evidence="4">Kelch-like protein 20</fullName>
    </recommendedName>
</protein>
<evidence type="ECO:0000313" key="7">
    <source>
        <dbReference type="Proteomes" id="UP000694523"/>
    </source>
</evidence>
<sequence length="477" mass="52613">MDITSRCTLGDPNKKHRELCDVVLVVGAKKIYAHRVILSACSPYFRAMFTGELAESRQTEVVIRDIDERAMELLIDFAYTSQVTVEEGNVQTLLPAACLLQLAEIQEACCEFLKRQLDPSNCLGIRVLQHVRLPLLSPKFLVGTVGSDPLIKSDEECRDLVDEAKNYLLLPQERPLMQGPRTRPRKPIRCGEVLFAVGGWCSGDAISSVERYDPQTNEWRMVASMSKRRCGVGVSVLDDLLYAVGGHDGSSYLNSVERSWSSDVAPTSTCRTSVGVAVLGGYLYAVGGQDGVSCLNIVERYDPKENKWTRVASMSTRRLGVAVAVLGGFLYAVGGSDGTSPLNTVERYNPQENRWHTVSPMGTRRKHLGCAVYQDMIYSVGGRDDTTELSSAERYNPRTNQWSPVVAMTSRRSGVGLAVVNGQLMAVGGFDGTTYLKTIEVYDPDANTWRLYGGMNYRRLGGGVGVIKMTHCESHIW</sequence>
<evidence type="ECO:0000259" key="5">
    <source>
        <dbReference type="PROSITE" id="PS50097"/>
    </source>
</evidence>
<dbReference type="GO" id="GO:0031463">
    <property type="term" value="C:Cul3-RING ubiquitin ligase complex"/>
    <property type="evidence" value="ECO:0007669"/>
    <property type="project" value="UniProtKB-ARBA"/>
</dbReference>
<dbReference type="SUPFAM" id="SSF54695">
    <property type="entry name" value="POZ domain"/>
    <property type="match status" value="1"/>
</dbReference>
<evidence type="ECO:0000256" key="3">
    <source>
        <dbReference type="ARBA" id="ARBA00022786"/>
    </source>
</evidence>
<dbReference type="Gene3D" id="1.25.40.420">
    <property type="match status" value="1"/>
</dbReference>
<dbReference type="SUPFAM" id="SSF117281">
    <property type="entry name" value="Kelch motif"/>
    <property type="match status" value="1"/>
</dbReference>
<name>A0A8C6TU02_9GOBI</name>
<dbReference type="Pfam" id="PF01344">
    <property type="entry name" value="Kelch_1"/>
    <property type="match status" value="6"/>
</dbReference>
<dbReference type="FunFam" id="2.120.10.80:FF:000006">
    <property type="entry name" value="Kelch-like family member 20"/>
    <property type="match status" value="1"/>
</dbReference>
<accession>A0A8C6TU02</accession>
<dbReference type="FunFam" id="3.30.710.10:FF:000001">
    <property type="entry name" value="Kelch-like family member 20"/>
    <property type="match status" value="1"/>
</dbReference>
<dbReference type="UniPathway" id="UPA00143"/>
<keyword evidence="2" id="KW-0677">Repeat</keyword>
<dbReference type="InterPro" id="IPR000210">
    <property type="entry name" value="BTB/POZ_dom"/>
</dbReference>
<dbReference type="GO" id="GO:0051603">
    <property type="term" value="P:proteolysis involved in protein catabolic process"/>
    <property type="evidence" value="ECO:0007669"/>
    <property type="project" value="UniProtKB-ARBA"/>
</dbReference>
<dbReference type="InterPro" id="IPR015915">
    <property type="entry name" value="Kelch-typ_b-propeller"/>
</dbReference>
<feature type="domain" description="BTB" evidence="5">
    <location>
        <begin position="20"/>
        <end position="87"/>
    </location>
</feature>
<dbReference type="Pfam" id="PF00651">
    <property type="entry name" value="BTB"/>
    <property type="match status" value="1"/>
</dbReference>
<dbReference type="Gene3D" id="2.120.10.80">
    <property type="entry name" value="Kelch-type beta propeller"/>
    <property type="match status" value="1"/>
</dbReference>
<keyword evidence="7" id="KW-1185">Reference proteome</keyword>
<proteinExistence type="predicted"/>
<dbReference type="Gene3D" id="3.30.710.10">
    <property type="entry name" value="Potassium Channel Kv1.1, Chain A"/>
    <property type="match status" value="1"/>
</dbReference>
<dbReference type="InterPro" id="IPR006652">
    <property type="entry name" value="Kelch_1"/>
</dbReference>
<dbReference type="Ensembl" id="ENSNMLT00000028105.1">
    <property type="protein sequence ID" value="ENSNMLP00000025137.1"/>
    <property type="gene ID" value="ENSNMLG00000016081.1"/>
</dbReference>
<dbReference type="Proteomes" id="UP000694523">
    <property type="component" value="Unplaced"/>
</dbReference>
<dbReference type="PANTHER" id="PTHR24412:SF451">
    <property type="entry name" value="KELCH-LIKE PROTEIN 20"/>
    <property type="match status" value="1"/>
</dbReference>
<evidence type="ECO:0000313" key="6">
    <source>
        <dbReference type="Ensembl" id="ENSNMLP00000025137.1"/>
    </source>
</evidence>
<organism evidence="6 7">
    <name type="scientific">Neogobius melanostomus</name>
    <name type="common">round goby</name>
    <dbReference type="NCBI Taxonomy" id="47308"/>
    <lineage>
        <taxon>Eukaryota</taxon>
        <taxon>Metazoa</taxon>
        <taxon>Chordata</taxon>
        <taxon>Craniata</taxon>
        <taxon>Vertebrata</taxon>
        <taxon>Euteleostomi</taxon>
        <taxon>Actinopterygii</taxon>
        <taxon>Neopterygii</taxon>
        <taxon>Teleostei</taxon>
        <taxon>Neoteleostei</taxon>
        <taxon>Acanthomorphata</taxon>
        <taxon>Gobiaria</taxon>
        <taxon>Gobiiformes</taxon>
        <taxon>Gobioidei</taxon>
        <taxon>Gobiidae</taxon>
        <taxon>Benthophilinae</taxon>
        <taxon>Neogobiini</taxon>
        <taxon>Neogobius</taxon>
    </lineage>
</organism>
<reference evidence="6" key="1">
    <citation type="submission" date="2025-08" db="UniProtKB">
        <authorList>
            <consortium name="Ensembl"/>
        </authorList>
    </citation>
    <scope>IDENTIFICATION</scope>
</reference>
<evidence type="ECO:0000256" key="1">
    <source>
        <dbReference type="ARBA" id="ARBA00022441"/>
    </source>
</evidence>
<dbReference type="PANTHER" id="PTHR24412">
    <property type="entry name" value="KELCH PROTEIN"/>
    <property type="match status" value="1"/>
</dbReference>
<dbReference type="InterPro" id="IPR011333">
    <property type="entry name" value="SKP1/BTB/POZ_sf"/>
</dbReference>
<keyword evidence="3" id="KW-0833">Ubl conjugation pathway</keyword>
<evidence type="ECO:0000256" key="4">
    <source>
        <dbReference type="ARBA" id="ARBA00040631"/>
    </source>
</evidence>
<keyword evidence="1" id="KW-0880">Kelch repeat</keyword>
<dbReference type="GO" id="GO:0016567">
    <property type="term" value="P:protein ubiquitination"/>
    <property type="evidence" value="ECO:0007669"/>
    <property type="project" value="UniProtKB-UniPathway"/>
</dbReference>
<dbReference type="SMART" id="SM00225">
    <property type="entry name" value="BTB"/>
    <property type="match status" value="1"/>
</dbReference>
<reference evidence="6" key="2">
    <citation type="submission" date="2025-09" db="UniProtKB">
        <authorList>
            <consortium name="Ensembl"/>
        </authorList>
    </citation>
    <scope>IDENTIFICATION</scope>
</reference>
<evidence type="ECO:0000256" key="2">
    <source>
        <dbReference type="ARBA" id="ARBA00022737"/>
    </source>
</evidence>